<name>A0A5C3F441_9BASI</name>
<protein>
    <submittedName>
        <fullName evidence="4">Related to 5-oxoprolinase</fullName>
    </submittedName>
</protein>
<feature type="region of interest" description="Disordered" evidence="1">
    <location>
        <begin position="163"/>
        <end position="199"/>
    </location>
</feature>
<dbReference type="PANTHER" id="PTHR11365:SF2">
    <property type="entry name" value="5-OXOPROLINASE"/>
    <property type="match status" value="1"/>
</dbReference>
<feature type="domain" description="Hydantoinase A/oxoprolinase" evidence="2">
    <location>
        <begin position="289"/>
        <end position="584"/>
    </location>
</feature>
<evidence type="ECO:0000256" key="1">
    <source>
        <dbReference type="SAM" id="MobiDB-lite"/>
    </source>
</evidence>
<reference evidence="4 5" key="1">
    <citation type="submission" date="2018-03" db="EMBL/GenBank/DDBJ databases">
        <authorList>
            <person name="Guldener U."/>
        </authorList>
    </citation>
    <scope>NUCLEOTIDE SEQUENCE [LARGE SCALE GENOMIC DNA]</scope>
    <source>
        <strain evidence="4 5">DAOM196992</strain>
    </source>
</reference>
<dbReference type="InterPro" id="IPR045079">
    <property type="entry name" value="Oxoprolinase-like"/>
</dbReference>
<dbReference type="AlphaFoldDB" id="A0A5C3F441"/>
<gene>
    <name evidence="4" type="ORF">PSFLO_04234</name>
</gene>
<proteinExistence type="predicted"/>
<feature type="domain" description="Hydantoinase/oxoprolinase N-terminal" evidence="3">
    <location>
        <begin position="9"/>
        <end position="270"/>
    </location>
</feature>
<dbReference type="Proteomes" id="UP000323386">
    <property type="component" value="Unassembled WGS sequence"/>
</dbReference>
<accession>A0A5C3F441</accession>
<dbReference type="Pfam" id="PF05378">
    <property type="entry name" value="Hydant_A_N"/>
    <property type="match status" value="1"/>
</dbReference>
<dbReference type="GO" id="GO:0006749">
    <property type="term" value="P:glutathione metabolic process"/>
    <property type="evidence" value="ECO:0007669"/>
    <property type="project" value="TreeGrafter"/>
</dbReference>
<evidence type="ECO:0000313" key="5">
    <source>
        <dbReference type="Proteomes" id="UP000323386"/>
    </source>
</evidence>
<evidence type="ECO:0000259" key="2">
    <source>
        <dbReference type="Pfam" id="PF01968"/>
    </source>
</evidence>
<keyword evidence="5" id="KW-1185">Reference proteome</keyword>
<organism evidence="4 5">
    <name type="scientific">Pseudozyma flocculosa</name>
    <dbReference type="NCBI Taxonomy" id="84751"/>
    <lineage>
        <taxon>Eukaryota</taxon>
        <taxon>Fungi</taxon>
        <taxon>Dikarya</taxon>
        <taxon>Basidiomycota</taxon>
        <taxon>Ustilaginomycotina</taxon>
        <taxon>Ustilaginomycetes</taxon>
        <taxon>Ustilaginales</taxon>
        <taxon>Ustilaginaceae</taxon>
        <taxon>Pseudozyma</taxon>
    </lineage>
</organism>
<dbReference type="GO" id="GO:0017168">
    <property type="term" value="F:5-oxoprolinase (ATP-hydrolyzing) activity"/>
    <property type="evidence" value="ECO:0007669"/>
    <property type="project" value="TreeGrafter"/>
</dbReference>
<dbReference type="Pfam" id="PF01968">
    <property type="entry name" value="Hydantoinase_A"/>
    <property type="match status" value="1"/>
</dbReference>
<dbReference type="OrthoDB" id="3643at2759"/>
<dbReference type="EMBL" id="OOIP01000011">
    <property type="protein sequence ID" value="SPO38755.1"/>
    <property type="molecule type" value="Genomic_DNA"/>
</dbReference>
<dbReference type="GO" id="GO:0005829">
    <property type="term" value="C:cytosol"/>
    <property type="evidence" value="ECO:0007669"/>
    <property type="project" value="TreeGrafter"/>
</dbReference>
<dbReference type="InterPro" id="IPR002821">
    <property type="entry name" value="Hydantoinase_A"/>
</dbReference>
<evidence type="ECO:0000259" key="3">
    <source>
        <dbReference type="Pfam" id="PF05378"/>
    </source>
</evidence>
<feature type="region of interest" description="Disordered" evidence="1">
    <location>
        <begin position="717"/>
        <end position="744"/>
    </location>
</feature>
<feature type="compositionally biased region" description="Low complexity" evidence="1">
    <location>
        <begin position="717"/>
        <end position="728"/>
    </location>
</feature>
<sequence length="807" mass="88270">MTQQPRLQIAIDRGGTFTDCLGRLPSSHPDQPARDIVIKLLSHDPANYKDAPREGVRRILEAAFGQSIPRGQKIDTSRIDYIRLSTTVATNALLERKGERHALVITKGFKDLVQIGNQSRPAIFDLAIRKPEVLYSGVLEVDERVTLVGYTSDPNARQNAVQFAEQPPRGDSDGDDQHHRHSIQRPYSGTDLPPRAYDAHGNATADAEIVRGVSGEAVAILKRPDEELIQRQLSALYHDHGYRSLAVVFIHSYTFPQHEQIVKRIAKEIGYTTVSCSAELMPMIKMVPRATSSTADAYLTPVLQAYIDSFFSGFDDSLRDGSAGTKVEFMMSDGGLTSVDHFSGLKSIISGPAGGVVGMALTSYDSQDGRPIIGLDMGGTSTDVSRYAGAYEQVFETVLDGITIQSPQLDVNTVASGGSSRLFFRNGLFAVGPESASAHPGPTCYRKGGPLAITDANLVTGRLAVEMFPKIFGPNEDQGLDVEGSTRAFEELTRQINAETGQQLSVDQVAQGFIRIANETMCRPIRSLTEARGYSASKHILACFGGAGGQHAASLARSLGIRTVIVHRYSSILSAYGMALADRVFEEQEPSSEVWSGPGSSSGQRIRKRVEALKEKVHGELRQQGFEDARIRLEVLLNLRYDGTDTALMTLEPQDGSWEFERVFVEKYRTEFGFVLEGKDIVVDDVRVRGVGKSFDALGESTLAEYRRLFESGSRSASSKSASTARPSDGANQEGEKEEEEVETTRKVYFDEHGRLETPIVPLRSCRPGRAIQGPAILIDETQTILVEPRCTACITSQAVIVNILYE</sequence>
<evidence type="ECO:0000313" key="4">
    <source>
        <dbReference type="EMBL" id="SPO38755.1"/>
    </source>
</evidence>
<feature type="compositionally biased region" description="Basic and acidic residues" evidence="1">
    <location>
        <begin position="168"/>
        <end position="178"/>
    </location>
</feature>
<dbReference type="PANTHER" id="PTHR11365">
    <property type="entry name" value="5-OXOPROLINASE RELATED"/>
    <property type="match status" value="1"/>
</dbReference>
<dbReference type="InterPro" id="IPR008040">
    <property type="entry name" value="Hydant_A_N"/>
</dbReference>